<comment type="similarity">
    <text evidence="3">Belongs to the CobT family.</text>
</comment>
<dbReference type="SUPFAM" id="SSF52733">
    <property type="entry name" value="Nicotinate mononucleotide:5,6-dimethylbenzimidazole phosphoribosyltransferase (CobT)"/>
    <property type="match status" value="1"/>
</dbReference>
<evidence type="ECO:0000256" key="1">
    <source>
        <dbReference type="ARBA" id="ARBA00002197"/>
    </source>
</evidence>
<dbReference type="CDD" id="cd02439">
    <property type="entry name" value="DMB-PRT_CobT"/>
    <property type="match status" value="1"/>
</dbReference>
<dbReference type="AlphaFoldDB" id="F5XJ02"/>
<dbReference type="GO" id="GO:0008939">
    <property type="term" value="F:nicotinate-nucleotide-dimethylbenzimidazole phosphoribosyltransferase activity"/>
    <property type="evidence" value="ECO:0007669"/>
    <property type="project" value="UniProtKB-UniRule"/>
</dbReference>
<feature type="compositionally biased region" description="Basic and acidic residues" evidence="11">
    <location>
        <begin position="1"/>
        <end position="16"/>
    </location>
</feature>
<proteinExistence type="inferred from homology"/>
<evidence type="ECO:0000256" key="6">
    <source>
        <dbReference type="ARBA" id="ARBA00022573"/>
    </source>
</evidence>
<evidence type="ECO:0000256" key="8">
    <source>
        <dbReference type="ARBA" id="ARBA00022679"/>
    </source>
</evidence>
<dbReference type="PANTHER" id="PTHR43463:SF1">
    <property type="entry name" value="NICOTINATE-NUCLEOTIDE--DIMETHYLBENZIMIDAZOLE PHOSPHORIBOSYLTRANSFERASE"/>
    <property type="match status" value="1"/>
</dbReference>
<dbReference type="InterPro" id="IPR003200">
    <property type="entry name" value="Nict_dMeBzImd_PRibTrfase"/>
</dbReference>
<dbReference type="InterPro" id="IPR017846">
    <property type="entry name" value="Nict_dMeBzImd_PRibTrfase_bact"/>
</dbReference>
<organism evidence="12 13">
    <name type="scientific">Microlunatus phosphovorus (strain ATCC 700054 / DSM 10555 / JCM 9379 / NBRC 101784 / NCIMB 13414 / VKM Ac-1990 / NM-1)</name>
    <dbReference type="NCBI Taxonomy" id="1032480"/>
    <lineage>
        <taxon>Bacteria</taxon>
        <taxon>Bacillati</taxon>
        <taxon>Actinomycetota</taxon>
        <taxon>Actinomycetes</taxon>
        <taxon>Propionibacteriales</taxon>
        <taxon>Propionibacteriaceae</taxon>
        <taxon>Microlunatus</taxon>
    </lineage>
</organism>
<name>F5XJ02_MICPN</name>
<keyword evidence="13" id="KW-1185">Reference proteome</keyword>
<dbReference type="InterPro" id="IPR023195">
    <property type="entry name" value="Nict_dMeBzImd_PRibTrfase_N"/>
</dbReference>
<dbReference type="EC" id="2.4.2.21" evidence="4 10"/>
<gene>
    <name evidence="12" type="primary">cobU</name>
    <name evidence="12" type="synonym">cobT</name>
    <name evidence="12" type="ordered locus">MLP_03140</name>
</gene>
<dbReference type="NCBIfam" id="NF000996">
    <property type="entry name" value="PRK00105.1"/>
    <property type="match status" value="1"/>
</dbReference>
<evidence type="ECO:0000256" key="9">
    <source>
        <dbReference type="ARBA" id="ARBA00047340"/>
    </source>
</evidence>
<evidence type="ECO:0000256" key="10">
    <source>
        <dbReference type="NCBIfam" id="TIGR03160"/>
    </source>
</evidence>
<dbReference type="PANTHER" id="PTHR43463">
    <property type="entry name" value="NICOTINATE-NUCLEOTIDE--DIMETHYLBENZIMIDAZOLE PHOSPHORIBOSYLTRANSFERASE"/>
    <property type="match status" value="1"/>
</dbReference>
<dbReference type="Gene3D" id="1.10.1610.10">
    <property type="match status" value="1"/>
</dbReference>
<keyword evidence="8 12" id="KW-0808">Transferase</keyword>
<dbReference type="KEGG" id="mph:MLP_03140"/>
<evidence type="ECO:0000256" key="5">
    <source>
        <dbReference type="ARBA" id="ARBA00015486"/>
    </source>
</evidence>
<dbReference type="Proteomes" id="UP000007947">
    <property type="component" value="Chromosome"/>
</dbReference>
<keyword evidence="7 12" id="KW-0328">Glycosyltransferase</keyword>
<evidence type="ECO:0000256" key="11">
    <source>
        <dbReference type="SAM" id="MobiDB-lite"/>
    </source>
</evidence>
<protein>
    <recommendedName>
        <fullName evidence="5 10">Nicotinate-nucleotide--dimethylbenzimidazole phosphoribosyltransferase</fullName>
        <ecNumber evidence="4 10">2.4.2.21</ecNumber>
    </recommendedName>
</protein>
<reference evidence="12 13" key="1">
    <citation type="submission" date="2011-05" db="EMBL/GenBank/DDBJ databases">
        <title>Whole genome sequence of Microlunatus phosphovorus NM-1.</title>
        <authorList>
            <person name="Hosoyama A."/>
            <person name="Sasaki K."/>
            <person name="Harada T."/>
            <person name="Igarashi R."/>
            <person name="Kawakoshi A."/>
            <person name="Sasagawa M."/>
            <person name="Fukada J."/>
            <person name="Nakamura S."/>
            <person name="Katano Y."/>
            <person name="Hanada S."/>
            <person name="Kamagata Y."/>
            <person name="Nakamura N."/>
            <person name="Yamazaki S."/>
            <person name="Fujita N."/>
        </authorList>
    </citation>
    <scope>NUCLEOTIDE SEQUENCE [LARGE SCALE GENOMIC DNA]</scope>
    <source>
        <strain evidence="13">ATCC 700054 / DSM 10555 / JCM 9379 / NBRC 101784 / NCIMB 13414 / VKM Ac-1990 / NM-1</strain>
    </source>
</reference>
<dbReference type="EMBL" id="AP012204">
    <property type="protein sequence ID" value="BAK33328.1"/>
    <property type="molecule type" value="Genomic_DNA"/>
</dbReference>
<dbReference type="OrthoDB" id="9773807at2"/>
<dbReference type="UniPathway" id="UPA00061">
    <property type="reaction ID" value="UER00516"/>
</dbReference>
<accession>F5XJ02</accession>
<feature type="region of interest" description="Disordered" evidence="11">
    <location>
        <begin position="1"/>
        <end position="25"/>
    </location>
</feature>
<comment type="pathway">
    <text evidence="2">Nucleoside biosynthesis; alpha-ribazole biosynthesis; alpha-ribazole from 5,6-dimethylbenzimidazole: step 1/2.</text>
</comment>
<comment type="function">
    <text evidence="1">Catalyzes the synthesis of alpha-ribazole-5'-phosphate from nicotinate mononucleotide (NAMN) and 5,6-dimethylbenzimidazole (DMB).</text>
</comment>
<dbReference type="InterPro" id="IPR036087">
    <property type="entry name" value="Nict_dMeBzImd_PRibTrfase_sf"/>
</dbReference>
<evidence type="ECO:0000313" key="12">
    <source>
        <dbReference type="EMBL" id="BAK33328.1"/>
    </source>
</evidence>
<evidence type="ECO:0000313" key="13">
    <source>
        <dbReference type="Proteomes" id="UP000007947"/>
    </source>
</evidence>
<dbReference type="Pfam" id="PF02277">
    <property type="entry name" value="DBI_PRT"/>
    <property type="match status" value="1"/>
</dbReference>
<dbReference type="NCBIfam" id="TIGR03160">
    <property type="entry name" value="cobT_DBIPRT"/>
    <property type="match status" value="1"/>
</dbReference>
<keyword evidence="6" id="KW-0169">Cobalamin biosynthesis</keyword>
<evidence type="ECO:0000256" key="2">
    <source>
        <dbReference type="ARBA" id="ARBA00005049"/>
    </source>
</evidence>
<comment type="catalytic activity">
    <reaction evidence="9">
        <text>5,6-dimethylbenzimidazole + nicotinate beta-D-ribonucleotide = alpha-ribazole 5'-phosphate + nicotinate + H(+)</text>
        <dbReference type="Rhea" id="RHEA:11196"/>
        <dbReference type="ChEBI" id="CHEBI:15378"/>
        <dbReference type="ChEBI" id="CHEBI:15890"/>
        <dbReference type="ChEBI" id="CHEBI:32544"/>
        <dbReference type="ChEBI" id="CHEBI:57502"/>
        <dbReference type="ChEBI" id="CHEBI:57918"/>
        <dbReference type="EC" id="2.4.2.21"/>
    </reaction>
</comment>
<evidence type="ECO:0000256" key="4">
    <source>
        <dbReference type="ARBA" id="ARBA00011991"/>
    </source>
</evidence>
<dbReference type="Gene3D" id="3.40.50.10210">
    <property type="match status" value="1"/>
</dbReference>
<dbReference type="eggNOG" id="COG2038">
    <property type="taxonomic scope" value="Bacteria"/>
</dbReference>
<dbReference type="HOGENOM" id="CLU_002982_0_2_11"/>
<evidence type="ECO:0000256" key="3">
    <source>
        <dbReference type="ARBA" id="ARBA00007110"/>
    </source>
</evidence>
<dbReference type="STRING" id="1032480.MLP_03140"/>
<dbReference type="GO" id="GO:0009236">
    <property type="term" value="P:cobalamin biosynthetic process"/>
    <property type="evidence" value="ECO:0007669"/>
    <property type="project" value="UniProtKB-UniRule"/>
</dbReference>
<sequence length="358" mass="35880">MADIRSPDLDRGDPRRQPVAPPSAAIKAEASSRVSALAKPLGALGRLEDLAVWWSACRGVCPADPPANVRAVVLAGDHGVTASGSSVSAYPREVTAAMVCAFVAGVAGVSVLARQHGVSVRVLDLGVDADLDGLPAEVSAYKIRRSSGAIDREDALSLTEVQQALAAGAVIAAEEIAAGADLLILGDMGIGNTTPAAALIAATWGVPATEVTGRGTGIDDQALVAKTALIQAALDRVGARAADPVQRLAALGSADLAAGVGFLVAAAQSRVPVLLDGVIALAEAAVAEDLAPGCVAWWAAGHRSTEPAQQLATDKLGLVPLLDLGLRLGEGSGAVAAVPLVRSAALLLSQMALLSDLA</sequence>
<evidence type="ECO:0000256" key="7">
    <source>
        <dbReference type="ARBA" id="ARBA00022676"/>
    </source>
</evidence>